<name>A0A2H9T1Q2_9BACT</name>
<keyword evidence="2 7" id="KW-0699">rRNA-binding</keyword>
<dbReference type="AlphaFoldDB" id="A0A2H9T1Q2"/>
<dbReference type="HAMAP" id="MF_00500">
    <property type="entry name" value="Ribosomal_bS20"/>
    <property type="match status" value="1"/>
</dbReference>
<sequence length="87" mass="10038">MPITKSAKKALRQSFRRKARNLVYKKKVKNLLKEVKKLVSEKKTEEAKKLLSQVYKALDKTAKVGVIKKNTASRIKSRITKLISRVK</sequence>
<dbReference type="SUPFAM" id="SSF46992">
    <property type="entry name" value="Ribosomal protein S20"/>
    <property type="match status" value="1"/>
</dbReference>
<evidence type="ECO:0000313" key="9">
    <source>
        <dbReference type="Proteomes" id="UP000236946"/>
    </source>
</evidence>
<proteinExistence type="inferred from homology"/>
<evidence type="ECO:0000256" key="7">
    <source>
        <dbReference type="HAMAP-Rule" id="MF_00500"/>
    </source>
</evidence>
<dbReference type="Pfam" id="PF01649">
    <property type="entry name" value="Ribosomal_S20p"/>
    <property type="match status" value="1"/>
</dbReference>
<evidence type="ECO:0000256" key="6">
    <source>
        <dbReference type="ARBA" id="ARBA00035136"/>
    </source>
</evidence>
<comment type="function">
    <text evidence="7">Binds directly to 16S ribosomal RNA.</text>
</comment>
<protein>
    <recommendedName>
        <fullName evidence="6 7">Small ribosomal subunit protein bS20</fullName>
    </recommendedName>
</protein>
<evidence type="ECO:0000313" key="8">
    <source>
        <dbReference type="EMBL" id="PJE69628.1"/>
    </source>
</evidence>
<dbReference type="GO" id="GO:0006412">
    <property type="term" value="P:translation"/>
    <property type="evidence" value="ECO:0007669"/>
    <property type="project" value="UniProtKB-UniRule"/>
</dbReference>
<gene>
    <name evidence="7 8" type="primary">rpsT</name>
    <name evidence="8" type="ORF">COU98_01000</name>
</gene>
<comment type="similarity">
    <text evidence="1 7">Belongs to the bacterial ribosomal protein bS20 family.</text>
</comment>
<dbReference type="PANTHER" id="PTHR33398">
    <property type="entry name" value="30S RIBOSOMAL PROTEIN S20"/>
    <property type="match status" value="1"/>
</dbReference>
<evidence type="ECO:0000256" key="4">
    <source>
        <dbReference type="ARBA" id="ARBA00022980"/>
    </source>
</evidence>
<evidence type="ECO:0000256" key="5">
    <source>
        <dbReference type="ARBA" id="ARBA00023274"/>
    </source>
</evidence>
<dbReference type="Proteomes" id="UP000236946">
    <property type="component" value="Unassembled WGS sequence"/>
</dbReference>
<evidence type="ECO:0000256" key="2">
    <source>
        <dbReference type="ARBA" id="ARBA00022730"/>
    </source>
</evidence>
<keyword evidence="3 7" id="KW-0694">RNA-binding</keyword>
<dbReference type="GO" id="GO:0070181">
    <property type="term" value="F:small ribosomal subunit rRNA binding"/>
    <property type="evidence" value="ECO:0007669"/>
    <property type="project" value="TreeGrafter"/>
</dbReference>
<organism evidence="8 9">
    <name type="scientific">Candidatus Staskawiczbacteria bacterium CG10_big_fil_rev_8_21_14_0_10_38_10</name>
    <dbReference type="NCBI Taxonomy" id="1974891"/>
    <lineage>
        <taxon>Bacteria</taxon>
        <taxon>Candidatus Staskawicziibacteriota</taxon>
    </lineage>
</organism>
<dbReference type="InterPro" id="IPR036510">
    <property type="entry name" value="Ribosomal_bS20_sf"/>
</dbReference>
<dbReference type="GO" id="GO:0005829">
    <property type="term" value="C:cytosol"/>
    <property type="evidence" value="ECO:0007669"/>
    <property type="project" value="TreeGrafter"/>
</dbReference>
<keyword evidence="5 7" id="KW-0687">Ribonucleoprotein</keyword>
<dbReference type="PANTHER" id="PTHR33398:SF1">
    <property type="entry name" value="SMALL RIBOSOMAL SUBUNIT PROTEIN BS20C"/>
    <property type="match status" value="1"/>
</dbReference>
<dbReference type="GO" id="GO:0003735">
    <property type="term" value="F:structural constituent of ribosome"/>
    <property type="evidence" value="ECO:0007669"/>
    <property type="project" value="InterPro"/>
</dbReference>
<comment type="caution">
    <text evidence="8">The sequence shown here is derived from an EMBL/GenBank/DDBJ whole genome shotgun (WGS) entry which is preliminary data.</text>
</comment>
<dbReference type="InterPro" id="IPR002583">
    <property type="entry name" value="Ribosomal_bS20"/>
</dbReference>
<accession>A0A2H9T1Q2</accession>
<keyword evidence="4 7" id="KW-0689">Ribosomal protein</keyword>
<evidence type="ECO:0000256" key="1">
    <source>
        <dbReference type="ARBA" id="ARBA00007634"/>
    </source>
</evidence>
<dbReference type="NCBIfam" id="TIGR00029">
    <property type="entry name" value="S20"/>
    <property type="match status" value="1"/>
</dbReference>
<reference evidence="9" key="1">
    <citation type="submission" date="2017-09" db="EMBL/GenBank/DDBJ databases">
        <title>Depth-based differentiation of microbial function through sediment-hosted aquifers and enrichment of novel symbionts in the deep terrestrial subsurface.</title>
        <authorList>
            <person name="Probst A.J."/>
            <person name="Ladd B."/>
            <person name="Jarett J.K."/>
            <person name="Geller-Mcgrath D.E."/>
            <person name="Sieber C.M.K."/>
            <person name="Emerson J.B."/>
            <person name="Anantharaman K."/>
            <person name="Thomas B.C."/>
            <person name="Malmstrom R."/>
            <person name="Stieglmeier M."/>
            <person name="Klingl A."/>
            <person name="Woyke T."/>
            <person name="Ryan C.M."/>
            <person name="Banfield J.F."/>
        </authorList>
    </citation>
    <scope>NUCLEOTIDE SEQUENCE [LARGE SCALE GENOMIC DNA]</scope>
</reference>
<dbReference type="Gene3D" id="1.20.58.110">
    <property type="entry name" value="Ribosomal protein S20"/>
    <property type="match status" value="1"/>
</dbReference>
<dbReference type="EMBL" id="PFEN01000016">
    <property type="protein sequence ID" value="PJE69628.1"/>
    <property type="molecule type" value="Genomic_DNA"/>
</dbReference>
<evidence type="ECO:0000256" key="3">
    <source>
        <dbReference type="ARBA" id="ARBA00022884"/>
    </source>
</evidence>
<dbReference type="GO" id="GO:0015935">
    <property type="term" value="C:small ribosomal subunit"/>
    <property type="evidence" value="ECO:0007669"/>
    <property type="project" value="TreeGrafter"/>
</dbReference>